<dbReference type="Pfam" id="PF00400">
    <property type="entry name" value="WD40"/>
    <property type="match status" value="3"/>
</dbReference>
<evidence type="ECO:0000313" key="7">
    <source>
        <dbReference type="Proteomes" id="UP000663846"/>
    </source>
</evidence>
<dbReference type="Gene3D" id="2.130.10.10">
    <property type="entry name" value="YVTN repeat-like/Quinoprotein amine dehydrogenase"/>
    <property type="match status" value="1"/>
</dbReference>
<evidence type="ECO:0000256" key="5">
    <source>
        <dbReference type="SAM" id="MobiDB-lite"/>
    </source>
</evidence>
<dbReference type="PROSITE" id="PS50294">
    <property type="entry name" value="WD_REPEATS_REGION"/>
    <property type="match status" value="2"/>
</dbReference>
<dbReference type="AlphaFoldDB" id="A0A8H2X0N5"/>
<feature type="repeat" description="WD" evidence="4">
    <location>
        <begin position="438"/>
        <end position="471"/>
    </location>
</feature>
<protein>
    <submittedName>
        <fullName evidence="6">Uncharacterized protein</fullName>
    </submittedName>
</protein>
<dbReference type="Proteomes" id="UP000663846">
    <property type="component" value="Unassembled WGS sequence"/>
</dbReference>
<accession>A0A8H2X0N5</accession>
<dbReference type="SMART" id="SM00320">
    <property type="entry name" value="WD40"/>
    <property type="match status" value="5"/>
</dbReference>
<comment type="caution">
    <text evidence="6">The sequence shown here is derived from an EMBL/GenBank/DDBJ whole genome shotgun (WGS) entry which is preliminary data.</text>
</comment>
<keyword evidence="3" id="KW-0677">Repeat</keyword>
<keyword evidence="2 4" id="KW-0853">WD repeat</keyword>
<reference evidence="6" key="1">
    <citation type="submission" date="2021-01" db="EMBL/GenBank/DDBJ databases">
        <authorList>
            <person name="Kaushik A."/>
        </authorList>
    </citation>
    <scope>NUCLEOTIDE SEQUENCE</scope>
    <source>
        <strain evidence="6">AG1-1C</strain>
    </source>
</reference>
<dbReference type="InterPro" id="IPR015943">
    <property type="entry name" value="WD40/YVTN_repeat-like_dom_sf"/>
</dbReference>
<dbReference type="InterPro" id="IPR036322">
    <property type="entry name" value="WD40_repeat_dom_sf"/>
</dbReference>
<gene>
    <name evidence="6" type="ORF">RDB_LOCUS65830</name>
</gene>
<feature type="region of interest" description="Disordered" evidence="5">
    <location>
        <begin position="149"/>
        <end position="205"/>
    </location>
</feature>
<dbReference type="EMBL" id="CAJMWS010000311">
    <property type="protein sequence ID" value="CAE6409530.1"/>
    <property type="molecule type" value="Genomic_DNA"/>
</dbReference>
<dbReference type="InterPro" id="IPR019775">
    <property type="entry name" value="WD40_repeat_CS"/>
</dbReference>
<evidence type="ECO:0000256" key="1">
    <source>
        <dbReference type="ARBA" id="ARBA00022553"/>
    </source>
</evidence>
<dbReference type="InterPro" id="IPR020472">
    <property type="entry name" value="WD40_PAC1"/>
</dbReference>
<dbReference type="InterPro" id="IPR001680">
    <property type="entry name" value="WD40_rpt"/>
</dbReference>
<dbReference type="GO" id="GO:0005634">
    <property type="term" value="C:nucleus"/>
    <property type="evidence" value="ECO:0007669"/>
    <property type="project" value="TreeGrafter"/>
</dbReference>
<proteinExistence type="predicted"/>
<feature type="compositionally biased region" description="Acidic residues" evidence="5">
    <location>
        <begin position="161"/>
        <end position="192"/>
    </location>
</feature>
<dbReference type="PROSITE" id="PS00678">
    <property type="entry name" value="WD_REPEATS_1"/>
    <property type="match status" value="1"/>
</dbReference>
<organism evidence="6 7">
    <name type="scientific">Rhizoctonia solani</name>
    <dbReference type="NCBI Taxonomy" id="456999"/>
    <lineage>
        <taxon>Eukaryota</taxon>
        <taxon>Fungi</taxon>
        <taxon>Dikarya</taxon>
        <taxon>Basidiomycota</taxon>
        <taxon>Agaricomycotina</taxon>
        <taxon>Agaricomycetes</taxon>
        <taxon>Cantharellales</taxon>
        <taxon>Ceratobasidiaceae</taxon>
        <taxon>Rhizoctonia</taxon>
    </lineage>
</organism>
<dbReference type="GO" id="GO:0006364">
    <property type="term" value="P:rRNA processing"/>
    <property type="evidence" value="ECO:0007669"/>
    <property type="project" value="InterPro"/>
</dbReference>
<feature type="region of interest" description="Disordered" evidence="5">
    <location>
        <begin position="367"/>
        <end position="391"/>
    </location>
</feature>
<feature type="region of interest" description="Disordered" evidence="5">
    <location>
        <begin position="636"/>
        <end position="662"/>
    </location>
</feature>
<evidence type="ECO:0000256" key="3">
    <source>
        <dbReference type="ARBA" id="ARBA00022737"/>
    </source>
</evidence>
<dbReference type="PRINTS" id="PR00320">
    <property type="entry name" value="GPROTEINBRPT"/>
</dbReference>
<feature type="repeat" description="WD" evidence="4">
    <location>
        <begin position="536"/>
        <end position="571"/>
    </location>
</feature>
<evidence type="ECO:0000256" key="2">
    <source>
        <dbReference type="ARBA" id="ARBA00022574"/>
    </source>
</evidence>
<dbReference type="SUPFAM" id="SSF50978">
    <property type="entry name" value="WD40 repeat-like"/>
    <property type="match status" value="1"/>
</dbReference>
<dbReference type="PANTHER" id="PTHR14091:SF0">
    <property type="entry name" value="PERIODIC TRYPTOPHAN PROTEIN 1 HOMOLOG"/>
    <property type="match status" value="1"/>
</dbReference>
<name>A0A8H2X0N5_9AGAM</name>
<evidence type="ECO:0000313" key="6">
    <source>
        <dbReference type="EMBL" id="CAE6409530.1"/>
    </source>
</evidence>
<sequence>MGLGHNFGYPVPHSSANNFSRFRGSICSRGTAEDCSSRESSQVGCGGQSGSISEAQGSAGHRRSCLNINYLFDHRSLSRPPHRRLSKFLLSAKSPPLVDMSPLISSIAWVRRGIAAENPEKYNLDEKELERVQKLARIELEDAQVELQRASEAAQDMENRSDDEDSTIDDDDNDDSWEDASDDDRMDEDLIEPEPKKSKTKSNIQDDADSLAEYNLDNYDEEKTGAASGVFSNIKGLTYYRSNDEDPYITLKEDDEDAERAELQVQSTDNMIVTAKTEDEVSHLDVYIYNDNDENLYVHHDILLPSFPLCLEWLDFPPTPTSSETAPVGPQQGNFIAVGTFEPEIEIWSLDVTEAIYPSLILGRPDKSASHVPVPLGTGKKKRKQTKARDPSSEYHVDAVLGLSWNRAHRNIFASASADTTVKIWDLASGGGKALRSFNVHGDKVQSVQWNAAQPEVLLTGSYDHTVRVFDSRDPGKAVGAVIGADVEALRWDPWEAMSFYVSLEDGNVHYFDARTLSTLLASGSLPAPTKSRFTLSAHTGAASALDVNPHVRGCIATGGADKLVKVWNVQLDGDAVNASMVTSRNLEVGKVFTVGFSPDDPLTLAAAGSKAKLQVWDIGANAGVRKSFGPRLPVRQGGWERNREGGGIVGVQSDNEESDEE</sequence>
<keyword evidence="1" id="KW-0597">Phosphoprotein</keyword>
<dbReference type="PANTHER" id="PTHR14091">
    <property type="entry name" value="PERIODIC TRYPTOPHAN PROTEIN 1"/>
    <property type="match status" value="1"/>
</dbReference>
<dbReference type="PROSITE" id="PS50082">
    <property type="entry name" value="WD_REPEATS_2"/>
    <property type="match status" value="3"/>
</dbReference>
<dbReference type="InterPro" id="IPR044285">
    <property type="entry name" value="PWP1"/>
</dbReference>
<feature type="repeat" description="WD" evidence="4">
    <location>
        <begin position="393"/>
        <end position="430"/>
    </location>
</feature>
<evidence type="ECO:0000256" key="4">
    <source>
        <dbReference type="PROSITE-ProRule" id="PRU00221"/>
    </source>
</evidence>